<keyword evidence="3" id="KW-1185">Reference proteome</keyword>
<dbReference type="AlphaFoldDB" id="A0A075UUT5"/>
<reference evidence="2 3" key="1">
    <citation type="journal article" date="2014" name="J. Biotechnol.">
        <title>Complete genome sequence of the actinobacterium Amycolatopsis japonica MG417-CF17(T) (=DSM 44213T) producing (S,S)-N,N'-ethylenediaminedisuccinic acid.</title>
        <authorList>
            <person name="Stegmann E."/>
            <person name="Albersmeier A."/>
            <person name="Spohn M."/>
            <person name="Gert H."/>
            <person name="Weber T."/>
            <person name="Wohlleben W."/>
            <person name="Kalinowski J."/>
            <person name="Ruckert C."/>
        </authorList>
    </citation>
    <scope>NUCLEOTIDE SEQUENCE [LARGE SCALE GENOMIC DNA]</scope>
    <source>
        <strain evidence="3">MG417-CF17 (DSM 44213)</strain>
    </source>
</reference>
<dbReference type="SUPFAM" id="SSF54593">
    <property type="entry name" value="Glyoxalase/Bleomycin resistance protein/Dihydroxybiphenyl dioxygenase"/>
    <property type="match status" value="2"/>
</dbReference>
<dbReference type="InterPro" id="IPR004360">
    <property type="entry name" value="Glyas_Fos-R_dOase_dom"/>
</dbReference>
<dbReference type="KEGG" id="aja:AJAP_16315"/>
<name>A0A075UUT5_9PSEU</name>
<evidence type="ECO:0000313" key="2">
    <source>
        <dbReference type="EMBL" id="AIG76136.1"/>
    </source>
</evidence>
<dbReference type="HOGENOM" id="CLU_1015269_0_0_11"/>
<evidence type="ECO:0000313" key="3">
    <source>
        <dbReference type="Proteomes" id="UP000028492"/>
    </source>
</evidence>
<dbReference type="InterPro" id="IPR029068">
    <property type="entry name" value="Glyas_Bleomycin-R_OHBP_Dase"/>
</dbReference>
<dbReference type="RefSeq" id="WP_228694957.1">
    <property type="nucleotide sequence ID" value="NZ_CP008953.1"/>
</dbReference>
<dbReference type="STRING" id="208439.AJAP_16315"/>
<dbReference type="PROSITE" id="PS51819">
    <property type="entry name" value="VOC"/>
    <property type="match status" value="2"/>
</dbReference>
<dbReference type="InterPro" id="IPR037523">
    <property type="entry name" value="VOC_core"/>
</dbReference>
<feature type="domain" description="VOC" evidence="1">
    <location>
        <begin position="6"/>
        <end position="132"/>
    </location>
</feature>
<dbReference type="PANTHER" id="PTHR33993:SF14">
    <property type="entry name" value="GB|AAF24581.1"/>
    <property type="match status" value="1"/>
</dbReference>
<dbReference type="eggNOG" id="COG0346">
    <property type="taxonomic scope" value="Bacteria"/>
</dbReference>
<dbReference type="PANTHER" id="PTHR33993">
    <property type="entry name" value="GLYOXALASE-RELATED"/>
    <property type="match status" value="1"/>
</dbReference>
<dbReference type="InterPro" id="IPR052164">
    <property type="entry name" value="Anthracycline_SecMetBiosynth"/>
</dbReference>
<proteinExistence type="predicted"/>
<dbReference type="CDD" id="cd06587">
    <property type="entry name" value="VOC"/>
    <property type="match status" value="1"/>
</dbReference>
<protein>
    <recommendedName>
        <fullName evidence="1">VOC domain-containing protein</fullName>
    </recommendedName>
</protein>
<gene>
    <name evidence="2" type="ORF">AJAP_16315</name>
</gene>
<dbReference type="Gene3D" id="3.10.180.10">
    <property type="entry name" value="2,3-Dihydroxybiphenyl 1,2-Dioxygenase, domain 1"/>
    <property type="match status" value="2"/>
</dbReference>
<evidence type="ECO:0000259" key="1">
    <source>
        <dbReference type="PROSITE" id="PS51819"/>
    </source>
</evidence>
<dbReference type="Proteomes" id="UP000028492">
    <property type="component" value="Chromosome"/>
</dbReference>
<dbReference type="EMBL" id="CP008953">
    <property type="protein sequence ID" value="AIG76136.1"/>
    <property type="molecule type" value="Genomic_DNA"/>
</dbReference>
<dbReference type="Pfam" id="PF00903">
    <property type="entry name" value="Glyoxalase"/>
    <property type="match status" value="2"/>
</dbReference>
<sequence length="266" mass="29278">MALTDAVLETRLPAKDLDRARRWYAEKLGLEPVDERPGGLRYRCGPTVFCLFASRGASDGSFTQLAFEVDDIEAEVAELRTRGVVFEEYDFPGFRTVNGIVDIDSNYPSRGSGERGAFFRDCEGNMISLGQPVQAPEPDEVGPELRGTSVLLGSADPERLRGFYERVFEVEPVEGWLRLGSVGLLVDGRDDVAARTAEPGRVLLTVDTDDAKTIVERLRAEGAPVVSDLEERPDGHFSTFEDPDGNYVQVIQLNEAYFARLGDAPA</sequence>
<feature type="domain" description="VOC" evidence="1">
    <location>
        <begin position="146"/>
        <end position="253"/>
    </location>
</feature>
<organism evidence="2 3">
    <name type="scientific">Amycolatopsis japonica</name>
    <dbReference type="NCBI Taxonomy" id="208439"/>
    <lineage>
        <taxon>Bacteria</taxon>
        <taxon>Bacillati</taxon>
        <taxon>Actinomycetota</taxon>
        <taxon>Actinomycetes</taxon>
        <taxon>Pseudonocardiales</taxon>
        <taxon>Pseudonocardiaceae</taxon>
        <taxon>Amycolatopsis</taxon>
        <taxon>Amycolatopsis japonica group</taxon>
    </lineage>
</organism>
<accession>A0A075UUT5</accession>